<dbReference type="AlphaFoldDB" id="C5J664"/>
<organism evidence="1 2">
    <name type="scientific">Mesomycoplasma conjunctivae (strain ATCC 25834 / NCTC 10147 / HRC/581)</name>
    <name type="common">Mycoplasma conjunctivae</name>
    <dbReference type="NCBI Taxonomy" id="572263"/>
    <lineage>
        <taxon>Bacteria</taxon>
        <taxon>Bacillati</taxon>
        <taxon>Mycoplasmatota</taxon>
        <taxon>Mycoplasmoidales</taxon>
        <taxon>Metamycoplasmataceae</taxon>
        <taxon>Mesomycoplasma</taxon>
    </lineage>
</organism>
<dbReference type="eggNOG" id="COG1881">
    <property type="taxonomic scope" value="Bacteria"/>
</dbReference>
<dbReference type="InterPro" id="IPR036610">
    <property type="entry name" value="PEBP-like_sf"/>
</dbReference>
<evidence type="ECO:0000313" key="1">
    <source>
        <dbReference type="EMBL" id="CAT04956.1"/>
    </source>
</evidence>
<dbReference type="CDD" id="cd00865">
    <property type="entry name" value="PEBP_bact_arch"/>
    <property type="match status" value="1"/>
</dbReference>
<gene>
    <name evidence="1" type="ordered locus">MCJ_002650</name>
</gene>
<sequence>MIKIKIPDVQGGVLNTEFGNGNLGKKYRNSVSFPIKWSKVKGARSYCVTLIDYEASGAMGVVFVHWIAANIKKNKLKWDDSFNQKAQIAQFENSVTDKASMYLLEAFYQEHPNGVYYGPFPPDTDHNYRLEVYALDVDDIFHGQPHNGNGLFYDDFLELIKNNVIDYGITSFLYRSRTEFKNQQLIEKNLTPQQLSAPLSQDIEFFKSFDQINFSSHALSARANDYHLLNIDFLGRQGASGLYSARSFDLEIYCDNQQVVEYVVLVSSFAEVNSLGVGLINWVKVGIEKNQNHYKTRIEAQKDSWDSDTDEIKISNSFDSLSAAKIAQISGFENAGVFDFVKQGYGIIYFPLLTNGQGKYVLEIFGIDEKIDWKQLQSEKTLNAADVLRAIKAKVVAYNKTIFKLL</sequence>
<evidence type="ECO:0008006" key="3">
    <source>
        <dbReference type="Google" id="ProtNLM"/>
    </source>
</evidence>
<reference evidence="2" key="1">
    <citation type="journal article" date="2009" name="BMC Bioinformatics">
        <title>The Mycoplasma conjunctivae genome sequencing, annotation and analysis.</title>
        <authorList>
            <person name="Calderon-Copete S.P."/>
            <person name="Wigger G."/>
            <person name="Wunderlin C."/>
            <person name="Schmidheini T."/>
            <person name="Frey J."/>
            <person name="Quail M.A."/>
            <person name="Falquet L."/>
        </authorList>
    </citation>
    <scope>NUCLEOTIDE SEQUENCE [LARGE SCALE GENOMIC DNA]</scope>
    <source>
        <strain evidence="2">ATCC 25834 / NCTC 10147 / HRC/581</strain>
    </source>
</reference>
<dbReference type="SUPFAM" id="SSF49777">
    <property type="entry name" value="PEBP-like"/>
    <property type="match status" value="1"/>
</dbReference>
<dbReference type="KEGG" id="mco:MCJ_002650"/>
<dbReference type="InterPro" id="IPR005247">
    <property type="entry name" value="YbhB_YbcL/LppC-like"/>
</dbReference>
<dbReference type="Proteomes" id="UP000001491">
    <property type="component" value="Chromosome"/>
</dbReference>
<protein>
    <recommendedName>
        <fullName evidence="3">Phospholipid-binding protein</fullName>
    </recommendedName>
</protein>
<dbReference type="InterPro" id="IPR008914">
    <property type="entry name" value="PEBP"/>
</dbReference>
<dbReference type="Pfam" id="PF01161">
    <property type="entry name" value="PBP"/>
    <property type="match status" value="1"/>
</dbReference>
<dbReference type="NCBIfam" id="TIGR00481">
    <property type="entry name" value="YbhB/YbcL family Raf kinase inhibitor-like protein"/>
    <property type="match status" value="1"/>
</dbReference>
<evidence type="ECO:0000313" key="2">
    <source>
        <dbReference type="Proteomes" id="UP000001491"/>
    </source>
</evidence>
<dbReference type="HOGENOM" id="CLU_675821_0_0_14"/>
<proteinExistence type="predicted"/>
<accession>C5J664</accession>
<dbReference type="EMBL" id="FM864216">
    <property type="protein sequence ID" value="CAT04956.1"/>
    <property type="molecule type" value="Genomic_DNA"/>
</dbReference>
<keyword evidence="2" id="KW-1185">Reference proteome</keyword>
<dbReference type="Gene3D" id="3.90.280.10">
    <property type="entry name" value="PEBP-like"/>
    <property type="match status" value="2"/>
</dbReference>
<name>C5J664_MESCH</name>